<dbReference type="OrthoDB" id="7975544at2759"/>
<name>A0A0M4F1G2_DROBS</name>
<organism evidence="1 2">
    <name type="scientific">Drosophila busckii</name>
    <name type="common">Fruit fly</name>
    <dbReference type="NCBI Taxonomy" id="30019"/>
    <lineage>
        <taxon>Eukaryota</taxon>
        <taxon>Metazoa</taxon>
        <taxon>Ecdysozoa</taxon>
        <taxon>Arthropoda</taxon>
        <taxon>Hexapoda</taxon>
        <taxon>Insecta</taxon>
        <taxon>Pterygota</taxon>
        <taxon>Neoptera</taxon>
        <taxon>Endopterygota</taxon>
        <taxon>Diptera</taxon>
        <taxon>Brachycera</taxon>
        <taxon>Muscomorpha</taxon>
        <taxon>Ephydroidea</taxon>
        <taxon>Drosophilidae</taxon>
        <taxon>Drosophila</taxon>
    </lineage>
</organism>
<dbReference type="STRING" id="30019.A0A0M4F1G2"/>
<proteinExistence type="predicted"/>
<sequence>MVLTNFECWAHGEADAPNFETGPRPRHSNVDPFNARVVASSSNGYYGYAIVNNAAAAASDNNNNNNMQDMQMHENAATDSSNAAARCNKKRCFVMGLDEQLDMEMMDNLTTVKRCRYDDGDLVAQYCNGNYA</sequence>
<protein>
    <submittedName>
        <fullName evidence="1">CG32428</fullName>
    </submittedName>
</protein>
<dbReference type="Proteomes" id="UP000494163">
    <property type="component" value="Chromosome 3L"/>
</dbReference>
<accession>A0A0M4F1G2</accession>
<dbReference type="EMBL" id="CP012525">
    <property type="protein sequence ID" value="ALC45112.1"/>
    <property type="molecule type" value="Genomic_DNA"/>
</dbReference>
<dbReference type="AlphaFoldDB" id="A0A0M4F1G2"/>
<evidence type="ECO:0000313" key="2">
    <source>
        <dbReference type="Proteomes" id="UP000494163"/>
    </source>
</evidence>
<reference evidence="1 2" key="1">
    <citation type="submission" date="2015-08" db="EMBL/GenBank/DDBJ databases">
        <title>Ancestral chromatin configuration constrains chromatin evolution on differentiating sex chromosomes in Drosophila.</title>
        <authorList>
            <person name="Zhou Q."/>
            <person name="Bachtrog D."/>
        </authorList>
    </citation>
    <scope>NUCLEOTIDE SEQUENCE [LARGE SCALE GENOMIC DNA]</scope>
    <source>
        <tissue evidence="1">Whole larvae</tissue>
    </source>
</reference>
<keyword evidence="2" id="KW-1185">Reference proteome</keyword>
<evidence type="ECO:0000313" key="1">
    <source>
        <dbReference type="EMBL" id="ALC45112.1"/>
    </source>
</evidence>
<gene>
    <name evidence="1" type="ORF">Dbus_chr3Lg2278</name>
</gene>